<protein>
    <submittedName>
        <fullName evidence="1">Type II toxin-antitoxin system RelB/DinJ family antitoxin</fullName>
    </submittedName>
</protein>
<reference evidence="1 2" key="1">
    <citation type="submission" date="2024-01" db="EMBL/GenBank/DDBJ databases">
        <title>novel species in genus Adlercreutzia.</title>
        <authorList>
            <person name="Liu X."/>
        </authorList>
    </citation>
    <scope>NUCLEOTIDE SEQUENCE [LARGE SCALE GENOMIC DNA]</scope>
    <source>
        <strain evidence="1 2">R7</strain>
    </source>
</reference>
<keyword evidence="2" id="KW-1185">Reference proteome</keyword>
<dbReference type="InterPro" id="IPR013321">
    <property type="entry name" value="Arc_rbn_hlx_hlx"/>
</dbReference>
<dbReference type="EMBL" id="JAYMFF010000002">
    <property type="protein sequence ID" value="MEC4174995.1"/>
    <property type="molecule type" value="Genomic_DNA"/>
</dbReference>
<name>A0ABU6IF03_9ACTN</name>
<evidence type="ECO:0000313" key="1">
    <source>
        <dbReference type="EMBL" id="MEC4174995.1"/>
    </source>
</evidence>
<gene>
    <name evidence="1" type="ORF">VIN30_00840</name>
</gene>
<sequence length="92" mass="10071">MATAAVTRRAEIKTRTSDEVKRDATEVYARWGLSLNDAINTFLIKSIEVGGLPFDLRPEAPSYDAIASVAYRPPFDAEGVAVLPAEWDDGDE</sequence>
<dbReference type="RefSeq" id="WP_338208504.1">
    <property type="nucleotide sequence ID" value="NZ_JAYMFF010000002.1"/>
</dbReference>
<evidence type="ECO:0000313" key="2">
    <source>
        <dbReference type="Proteomes" id="UP001349994"/>
    </source>
</evidence>
<proteinExistence type="predicted"/>
<dbReference type="Pfam" id="PF04221">
    <property type="entry name" value="RelB"/>
    <property type="match status" value="1"/>
</dbReference>
<dbReference type="InterPro" id="IPR007337">
    <property type="entry name" value="RelB/DinJ"/>
</dbReference>
<accession>A0ABU6IF03</accession>
<dbReference type="Gene3D" id="1.10.1220.10">
    <property type="entry name" value="Met repressor-like"/>
    <property type="match status" value="1"/>
</dbReference>
<dbReference type="Proteomes" id="UP001349994">
    <property type="component" value="Unassembled WGS sequence"/>
</dbReference>
<comment type="caution">
    <text evidence="1">The sequence shown here is derived from an EMBL/GenBank/DDBJ whole genome shotgun (WGS) entry which is preliminary data.</text>
</comment>
<organism evidence="1 2">
    <name type="scientific">Adlercreutzia wanghongyangiae</name>
    <dbReference type="NCBI Taxonomy" id="3111451"/>
    <lineage>
        <taxon>Bacteria</taxon>
        <taxon>Bacillati</taxon>
        <taxon>Actinomycetota</taxon>
        <taxon>Coriobacteriia</taxon>
        <taxon>Eggerthellales</taxon>
        <taxon>Eggerthellaceae</taxon>
        <taxon>Adlercreutzia</taxon>
    </lineage>
</organism>